<accession>A0AAV7GW17</accession>
<dbReference type="InterPro" id="IPR051716">
    <property type="entry name" value="Plant_RL_S/T_kinase"/>
</dbReference>
<keyword evidence="10 14" id="KW-0472">Membrane</keyword>
<evidence type="ECO:0000256" key="3">
    <source>
        <dbReference type="ARBA" id="ARBA00022614"/>
    </source>
</evidence>
<dbReference type="PANTHER" id="PTHR48053">
    <property type="entry name" value="LEUCINE RICH REPEAT FAMILY PROTEIN, EXPRESSED"/>
    <property type="match status" value="1"/>
</dbReference>
<dbReference type="SUPFAM" id="SSF52058">
    <property type="entry name" value="L domain-like"/>
    <property type="match status" value="2"/>
</dbReference>
<keyword evidence="12" id="KW-0325">Glycoprotein</keyword>
<dbReference type="Pfam" id="PF08263">
    <property type="entry name" value="LRRNT_2"/>
    <property type="match status" value="1"/>
</dbReference>
<dbReference type="Pfam" id="PF00560">
    <property type="entry name" value="LRR_1"/>
    <property type="match status" value="8"/>
</dbReference>
<name>A0AAV7GW17_DENCH</name>
<dbReference type="Pfam" id="PF13855">
    <property type="entry name" value="LRR_8"/>
    <property type="match status" value="1"/>
</dbReference>
<evidence type="ECO:0000256" key="14">
    <source>
        <dbReference type="SAM" id="Phobius"/>
    </source>
</evidence>
<feature type="binding site" evidence="13">
    <location>
        <position position="711"/>
    </location>
    <ligand>
        <name>ATP</name>
        <dbReference type="ChEBI" id="CHEBI:30616"/>
    </ligand>
</feature>
<evidence type="ECO:0000256" key="10">
    <source>
        <dbReference type="ARBA" id="ARBA00023136"/>
    </source>
</evidence>
<evidence type="ECO:0000259" key="16">
    <source>
        <dbReference type="PROSITE" id="PS50011"/>
    </source>
</evidence>
<keyword evidence="2" id="KW-1003">Cell membrane</keyword>
<keyword evidence="11" id="KW-0675">Receptor</keyword>
<dbReference type="PANTHER" id="PTHR48053:SF22">
    <property type="entry name" value="MDIS1-INTERACTING RECEPTOR LIKE KINASE 2-LIKE"/>
    <property type="match status" value="1"/>
</dbReference>
<keyword evidence="5 15" id="KW-0732">Signal</keyword>
<dbReference type="FunFam" id="3.30.200.20:FF:000295">
    <property type="entry name" value="probable LRR receptor-like serine/threonine-protein kinase IRK"/>
    <property type="match status" value="1"/>
</dbReference>
<evidence type="ECO:0000256" key="15">
    <source>
        <dbReference type="SAM" id="SignalP"/>
    </source>
</evidence>
<evidence type="ECO:0000256" key="5">
    <source>
        <dbReference type="ARBA" id="ARBA00022729"/>
    </source>
</evidence>
<evidence type="ECO:0000256" key="7">
    <source>
        <dbReference type="ARBA" id="ARBA00022741"/>
    </source>
</evidence>
<organism evidence="17 18">
    <name type="scientific">Dendrobium chrysotoxum</name>
    <name type="common">Orchid</name>
    <dbReference type="NCBI Taxonomy" id="161865"/>
    <lineage>
        <taxon>Eukaryota</taxon>
        <taxon>Viridiplantae</taxon>
        <taxon>Streptophyta</taxon>
        <taxon>Embryophyta</taxon>
        <taxon>Tracheophyta</taxon>
        <taxon>Spermatophyta</taxon>
        <taxon>Magnoliopsida</taxon>
        <taxon>Liliopsida</taxon>
        <taxon>Asparagales</taxon>
        <taxon>Orchidaceae</taxon>
        <taxon>Epidendroideae</taxon>
        <taxon>Malaxideae</taxon>
        <taxon>Dendrobiinae</taxon>
        <taxon>Dendrobium</taxon>
    </lineage>
</organism>
<dbReference type="GO" id="GO:0005886">
    <property type="term" value="C:plasma membrane"/>
    <property type="evidence" value="ECO:0007669"/>
    <property type="project" value="UniProtKB-SubCell"/>
</dbReference>
<reference evidence="17 18" key="1">
    <citation type="journal article" date="2021" name="Hortic Res">
        <title>Chromosome-scale assembly of the Dendrobium chrysotoxum genome enhances the understanding of orchid evolution.</title>
        <authorList>
            <person name="Zhang Y."/>
            <person name="Zhang G.Q."/>
            <person name="Zhang D."/>
            <person name="Liu X.D."/>
            <person name="Xu X.Y."/>
            <person name="Sun W.H."/>
            <person name="Yu X."/>
            <person name="Zhu X."/>
            <person name="Wang Z.W."/>
            <person name="Zhao X."/>
            <person name="Zhong W.Y."/>
            <person name="Chen H."/>
            <person name="Yin W.L."/>
            <person name="Huang T."/>
            <person name="Niu S.C."/>
            <person name="Liu Z.J."/>
        </authorList>
    </citation>
    <scope>NUCLEOTIDE SEQUENCE [LARGE SCALE GENOMIC DNA]</scope>
    <source>
        <strain evidence="17">Lindl</strain>
    </source>
</reference>
<dbReference type="InterPro" id="IPR003591">
    <property type="entry name" value="Leu-rich_rpt_typical-subtyp"/>
</dbReference>
<dbReference type="Gene3D" id="3.30.200.20">
    <property type="entry name" value="Phosphorylase Kinase, domain 1"/>
    <property type="match status" value="1"/>
</dbReference>
<dbReference type="EMBL" id="JAGFBR010000006">
    <property type="protein sequence ID" value="KAH0465689.1"/>
    <property type="molecule type" value="Genomic_DNA"/>
</dbReference>
<evidence type="ECO:0000256" key="2">
    <source>
        <dbReference type="ARBA" id="ARBA00022475"/>
    </source>
</evidence>
<dbReference type="InterPro" id="IPR017441">
    <property type="entry name" value="Protein_kinase_ATP_BS"/>
</dbReference>
<evidence type="ECO:0000256" key="13">
    <source>
        <dbReference type="PROSITE-ProRule" id="PRU10141"/>
    </source>
</evidence>
<feature type="domain" description="Protein kinase" evidence="16">
    <location>
        <begin position="682"/>
        <end position="954"/>
    </location>
</feature>
<comment type="subcellular location">
    <subcellularLocation>
        <location evidence="1">Cell membrane</location>
        <topology evidence="1">Single-pass type I membrane protein</topology>
    </subcellularLocation>
</comment>
<dbReference type="InterPro" id="IPR001611">
    <property type="entry name" value="Leu-rich_rpt"/>
</dbReference>
<protein>
    <recommendedName>
        <fullName evidence="16">Protein kinase domain-containing protein</fullName>
    </recommendedName>
</protein>
<keyword evidence="18" id="KW-1185">Reference proteome</keyword>
<evidence type="ECO:0000256" key="4">
    <source>
        <dbReference type="ARBA" id="ARBA00022692"/>
    </source>
</evidence>
<keyword evidence="3" id="KW-0433">Leucine-rich repeat</keyword>
<dbReference type="FunFam" id="3.80.10.10:FF:000413">
    <property type="entry name" value="Inactive leucine-rich repeat receptor-like protein kinase"/>
    <property type="match status" value="1"/>
</dbReference>
<dbReference type="PROSITE" id="PS50011">
    <property type="entry name" value="PROTEIN_KINASE_DOM"/>
    <property type="match status" value="1"/>
</dbReference>
<evidence type="ECO:0000256" key="12">
    <source>
        <dbReference type="ARBA" id="ARBA00023180"/>
    </source>
</evidence>
<gene>
    <name evidence="17" type="ORF">IEQ34_005792</name>
</gene>
<feature type="chain" id="PRO_5043596946" description="Protein kinase domain-containing protein" evidence="15">
    <location>
        <begin position="18"/>
        <end position="966"/>
    </location>
</feature>
<dbReference type="InterPro" id="IPR013210">
    <property type="entry name" value="LRR_N_plant-typ"/>
</dbReference>
<feature type="signal peptide" evidence="15">
    <location>
        <begin position="1"/>
        <end position="17"/>
    </location>
</feature>
<keyword evidence="7 13" id="KW-0547">Nucleotide-binding</keyword>
<dbReference type="FunFam" id="1.10.510.10:FF:000267">
    <property type="entry name" value="probable LRR receptor-like serine/threonine-protein kinase IRK"/>
    <property type="match status" value="1"/>
</dbReference>
<proteinExistence type="predicted"/>
<dbReference type="SMART" id="SM00369">
    <property type="entry name" value="LRR_TYP"/>
    <property type="match status" value="9"/>
</dbReference>
<keyword evidence="4 14" id="KW-0812">Transmembrane</keyword>
<evidence type="ECO:0000256" key="11">
    <source>
        <dbReference type="ARBA" id="ARBA00023170"/>
    </source>
</evidence>
<evidence type="ECO:0000313" key="17">
    <source>
        <dbReference type="EMBL" id="KAH0465689.1"/>
    </source>
</evidence>
<keyword evidence="9 14" id="KW-1133">Transmembrane helix</keyword>
<dbReference type="Proteomes" id="UP000775213">
    <property type="component" value="Unassembled WGS sequence"/>
</dbReference>
<dbReference type="InterPro" id="IPR011009">
    <property type="entry name" value="Kinase-like_dom_sf"/>
</dbReference>
<dbReference type="AlphaFoldDB" id="A0AAV7GW17"/>
<dbReference type="InterPro" id="IPR032675">
    <property type="entry name" value="LRR_dom_sf"/>
</dbReference>
<dbReference type="Pfam" id="PF00069">
    <property type="entry name" value="Pkinase"/>
    <property type="match status" value="1"/>
</dbReference>
<feature type="transmembrane region" description="Helical" evidence="14">
    <location>
        <begin position="603"/>
        <end position="629"/>
    </location>
</feature>
<dbReference type="Gene3D" id="1.10.510.10">
    <property type="entry name" value="Transferase(Phosphotransferase) domain 1"/>
    <property type="match status" value="1"/>
</dbReference>
<evidence type="ECO:0000256" key="6">
    <source>
        <dbReference type="ARBA" id="ARBA00022737"/>
    </source>
</evidence>
<evidence type="ECO:0000256" key="8">
    <source>
        <dbReference type="ARBA" id="ARBA00022840"/>
    </source>
</evidence>
<dbReference type="PROSITE" id="PS51450">
    <property type="entry name" value="LRR"/>
    <property type="match status" value="1"/>
</dbReference>
<dbReference type="FunFam" id="3.80.10.10:FF:000275">
    <property type="entry name" value="Leucine-rich repeat receptor-like protein kinase"/>
    <property type="match status" value="1"/>
</dbReference>
<evidence type="ECO:0000256" key="1">
    <source>
        <dbReference type="ARBA" id="ARBA00004251"/>
    </source>
</evidence>
<dbReference type="InterPro" id="IPR000719">
    <property type="entry name" value="Prot_kinase_dom"/>
</dbReference>
<keyword evidence="6" id="KW-0677">Repeat</keyword>
<dbReference type="PROSITE" id="PS00107">
    <property type="entry name" value="PROTEIN_KINASE_ATP"/>
    <property type="match status" value="1"/>
</dbReference>
<comment type="caution">
    <text evidence="17">The sequence shown here is derived from an EMBL/GenBank/DDBJ whole genome shotgun (WGS) entry which is preliminary data.</text>
</comment>
<dbReference type="CDD" id="cd14066">
    <property type="entry name" value="STKc_IRAK"/>
    <property type="match status" value="1"/>
</dbReference>
<dbReference type="SUPFAM" id="SSF56112">
    <property type="entry name" value="Protein kinase-like (PK-like)"/>
    <property type="match status" value="1"/>
</dbReference>
<dbReference type="GO" id="GO:0004674">
    <property type="term" value="F:protein serine/threonine kinase activity"/>
    <property type="evidence" value="ECO:0007669"/>
    <property type="project" value="UniProtKB-EC"/>
</dbReference>
<sequence>MKTRFLLFLLFILTTAAETTDPTLNDDILGLIVFKADLEDPQSKLASWNEDDVDPCGWVGVKCDSRSRRVAELSLDGLGLSGKIGRGLLQLSSLRKLSLSRNNFSGALNPDLTRLENLHTIDLSDNALSGPIPGKFFWQCRSLRSVSLAVNRLSGEIPGTVGNCLTLASLNLSSNWISGSLPSEILSLYGLRVIDLSGNFLVGKIPNGMGRMFNLRTVSLKRNWLSGILPDDIGGCLLLRSLDLGENLLSGVLPETMRRLTMCSYLSLRSNNFSGDVPLWLGDMKNLRTLDLSKNGFSGGVPDSIGSLQFLKRLNFSENTLTGSLPESMGSCRGLVVVDFSRNSLVGSLPSWLFQLGLQKILLSGNNLNGSVRISAASEQTVQILDLSANTFSGLIPPEIGGLLSLQTLNLSHNLFIGSIPVIFGKLKVLEVVDLSVNQLHGNIPQEIGAAASLRDLKLEKNSLSGGIPIQIGNCSSLTSLILSHNNLSGPIPQTLVKLTSLQIIDLSRNNLSGKLPKELSALPHLLSLNISHNFFSGEIPSGLFNKISPSSLSDNPDLCGSAVNRSCSTVLPKPIVLNPNSSSSHSSPNSEFSPENLRHKKIILSISALIAIGAAVLIALGVVTITLLNFHVRAATSHSAATLNISDDYISQSPATDANSGKLVMFGCDDPDFSTGAHAILNKDCELGRGGFGTVYKTVLRDGKPVVIKKLTVSSLVKSRDDFEREIKKFGKMKHPNLVCLEGYYWTKSLQLLIYEFVSGGSLFKHLHESPELNCLSWQERFDIILGVARSLAHLHRHGIIHYNLKSNNVLLDGSGEPKIADYGLAKLLPMLDRYILSSKIQSALGYMAPEFACQAVKITEKCDVYGFGVLVLEIVTGKKPVEYMEDDVVVLCDVVRGALNEGRVEECLDGRLGGKFPVEEAVPVVKLGLICTSQVPSNRPDMSEVVKILELIRCPQDSQTDDLC</sequence>
<evidence type="ECO:0000313" key="18">
    <source>
        <dbReference type="Proteomes" id="UP000775213"/>
    </source>
</evidence>
<dbReference type="Gene3D" id="3.80.10.10">
    <property type="entry name" value="Ribonuclease Inhibitor"/>
    <property type="match status" value="5"/>
</dbReference>
<dbReference type="GO" id="GO:0005524">
    <property type="term" value="F:ATP binding"/>
    <property type="evidence" value="ECO:0007669"/>
    <property type="project" value="UniProtKB-UniRule"/>
</dbReference>
<dbReference type="FunFam" id="3.80.10.10:FF:000402">
    <property type="entry name" value="Putative LRR receptor-like serine/threonine-protein kinase IRK"/>
    <property type="match status" value="1"/>
</dbReference>
<evidence type="ECO:0000256" key="9">
    <source>
        <dbReference type="ARBA" id="ARBA00022989"/>
    </source>
</evidence>
<keyword evidence="8 13" id="KW-0067">ATP-binding</keyword>